<name>A0A6G8Q106_9ACTN</name>
<dbReference type="KEGG" id="rmar:GBA65_18440"/>
<accession>A0A6G8Q106</accession>
<sequence>MTERRVPAPHYVYDEATNLESFSVARMMNLITAQVVYVEEVTGIPQQGEVVEFHVLGTSVQAIVTYSSLMSLRDGVFLHIQATRIQN</sequence>
<organism evidence="1 2">
    <name type="scientific">Rubrobacter marinus</name>
    <dbReference type="NCBI Taxonomy" id="2653852"/>
    <lineage>
        <taxon>Bacteria</taxon>
        <taxon>Bacillati</taxon>
        <taxon>Actinomycetota</taxon>
        <taxon>Rubrobacteria</taxon>
        <taxon>Rubrobacterales</taxon>
        <taxon>Rubrobacteraceae</taxon>
        <taxon>Rubrobacter</taxon>
    </lineage>
</organism>
<evidence type="ECO:0000313" key="2">
    <source>
        <dbReference type="Proteomes" id="UP000502706"/>
    </source>
</evidence>
<keyword evidence="2" id="KW-1185">Reference proteome</keyword>
<evidence type="ECO:0000313" key="1">
    <source>
        <dbReference type="EMBL" id="QIN80164.1"/>
    </source>
</evidence>
<gene>
    <name evidence="1" type="ORF">GBA65_18440</name>
</gene>
<protein>
    <submittedName>
        <fullName evidence="1">Uncharacterized protein</fullName>
    </submittedName>
</protein>
<proteinExistence type="predicted"/>
<reference evidence="1 2" key="1">
    <citation type="submission" date="2019-10" db="EMBL/GenBank/DDBJ databases">
        <title>Rubrobacter sp nov SCSIO 52915 isolated from a deep-sea sediment in the South China Sea.</title>
        <authorList>
            <person name="Chen R.W."/>
        </authorList>
    </citation>
    <scope>NUCLEOTIDE SEQUENCE [LARGE SCALE GENOMIC DNA]</scope>
    <source>
        <strain evidence="1 2">SCSIO 52915</strain>
    </source>
</reference>
<dbReference type="EMBL" id="CP045121">
    <property type="protein sequence ID" value="QIN80164.1"/>
    <property type="molecule type" value="Genomic_DNA"/>
</dbReference>
<dbReference type="AlphaFoldDB" id="A0A6G8Q106"/>
<dbReference type="RefSeq" id="WP_166397841.1">
    <property type="nucleotide sequence ID" value="NZ_CP045121.1"/>
</dbReference>
<dbReference type="Proteomes" id="UP000502706">
    <property type="component" value="Chromosome"/>
</dbReference>